<reference evidence="3 4" key="2">
    <citation type="submission" date="2024-11" db="EMBL/GenBank/DDBJ databases">
        <title>Using genomics to understand microbial adaptation to soil warming.</title>
        <authorList>
            <person name="Deangelis K.M. PhD."/>
        </authorList>
    </citation>
    <scope>NUCLEOTIDE SEQUENCE [LARGE SCALE GENOMIC DNA]</scope>
    <source>
        <strain evidence="3 4">GAS97</strain>
    </source>
</reference>
<reference evidence="3 4" key="1">
    <citation type="submission" date="2024-10" db="EMBL/GenBank/DDBJ databases">
        <authorList>
            <person name="Deangelis K."/>
            <person name="Huntemann M."/>
            <person name="Clum A."/>
            <person name="Wang J."/>
            <person name="Palaniappan K."/>
            <person name="Ritter S."/>
            <person name="Chen I.-M."/>
            <person name="Stamatis D."/>
            <person name="Reddy T."/>
            <person name="O'Malley R."/>
            <person name="Daum C."/>
            <person name="Ng V."/>
            <person name="Ivanova N."/>
            <person name="Kyrpides N."/>
            <person name="Woyke T."/>
        </authorList>
    </citation>
    <scope>NUCLEOTIDE SEQUENCE [LARGE SCALE GENOMIC DNA]</scope>
    <source>
        <strain evidence="3 4">GAS97</strain>
    </source>
</reference>
<proteinExistence type="predicted"/>
<keyword evidence="2" id="KW-1133">Transmembrane helix</keyword>
<dbReference type="EMBL" id="JBIYDN010000017">
    <property type="protein sequence ID" value="MFK4445019.1"/>
    <property type="molecule type" value="Genomic_DNA"/>
</dbReference>
<dbReference type="Proteomes" id="UP001620514">
    <property type="component" value="Unassembled WGS sequence"/>
</dbReference>
<feature type="compositionally biased region" description="Polar residues" evidence="1">
    <location>
        <begin position="1"/>
        <end position="11"/>
    </location>
</feature>
<name>A0ABW8MNS2_9BURK</name>
<evidence type="ECO:0000256" key="2">
    <source>
        <dbReference type="SAM" id="Phobius"/>
    </source>
</evidence>
<dbReference type="SUPFAM" id="SSF103473">
    <property type="entry name" value="MFS general substrate transporter"/>
    <property type="match status" value="1"/>
</dbReference>
<feature type="transmembrane region" description="Helical" evidence="2">
    <location>
        <begin position="83"/>
        <end position="103"/>
    </location>
</feature>
<keyword evidence="2" id="KW-0812">Transmembrane</keyword>
<evidence type="ECO:0000256" key="1">
    <source>
        <dbReference type="SAM" id="MobiDB-lite"/>
    </source>
</evidence>
<protein>
    <recommendedName>
        <fullName evidence="5">Major facilitator transporter</fullName>
    </recommendedName>
</protein>
<sequence>MSHQDTSSSAFPISPPLHAGTPPIHPQDPPTPKPVLLDDIPLNRFHVKIAGLTFGAHFTEGYALGTVGYALASMNRQMPLDSFWMGAIGSSALIGIFLGSLVFDQITLVPGAKQ</sequence>
<keyword evidence="4" id="KW-1185">Reference proteome</keyword>
<keyword evidence="2" id="KW-0472">Membrane</keyword>
<evidence type="ECO:0008006" key="5">
    <source>
        <dbReference type="Google" id="ProtNLM"/>
    </source>
</evidence>
<evidence type="ECO:0000313" key="4">
    <source>
        <dbReference type="Proteomes" id="UP001620514"/>
    </source>
</evidence>
<gene>
    <name evidence="3" type="ORF">ABH943_005041</name>
</gene>
<accession>A0ABW8MNS2</accession>
<feature type="compositionally biased region" description="Pro residues" evidence="1">
    <location>
        <begin position="23"/>
        <end position="33"/>
    </location>
</feature>
<evidence type="ECO:0000313" key="3">
    <source>
        <dbReference type="EMBL" id="MFK4445019.1"/>
    </source>
</evidence>
<dbReference type="InterPro" id="IPR036259">
    <property type="entry name" value="MFS_trans_sf"/>
</dbReference>
<organism evidence="3 4">
    <name type="scientific">Caballeronia udeis</name>
    <dbReference type="NCBI Taxonomy" id="1232866"/>
    <lineage>
        <taxon>Bacteria</taxon>
        <taxon>Pseudomonadati</taxon>
        <taxon>Pseudomonadota</taxon>
        <taxon>Betaproteobacteria</taxon>
        <taxon>Burkholderiales</taxon>
        <taxon>Burkholderiaceae</taxon>
        <taxon>Caballeronia</taxon>
    </lineage>
</organism>
<comment type="caution">
    <text evidence="3">The sequence shown here is derived from an EMBL/GenBank/DDBJ whole genome shotgun (WGS) entry which is preliminary data.</text>
</comment>
<feature type="region of interest" description="Disordered" evidence="1">
    <location>
        <begin position="1"/>
        <end position="35"/>
    </location>
</feature>